<protein>
    <submittedName>
        <fullName evidence="1">Uncharacterized protein</fullName>
    </submittedName>
</protein>
<dbReference type="Proteomes" id="UP000188354">
    <property type="component" value="Chromosome LG02"/>
</dbReference>
<organism evidence="1 2">
    <name type="scientific">Lupinus angustifolius</name>
    <name type="common">Narrow-leaved blue lupine</name>
    <dbReference type="NCBI Taxonomy" id="3871"/>
    <lineage>
        <taxon>Eukaryota</taxon>
        <taxon>Viridiplantae</taxon>
        <taxon>Streptophyta</taxon>
        <taxon>Embryophyta</taxon>
        <taxon>Tracheophyta</taxon>
        <taxon>Spermatophyta</taxon>
        <taxon>Magnoliopsida</taxon>
        <taxon>eudicotyledons</taxon>
        <taxon>Gunneridae</taxon>
        <taxon>Pentapetalae</taxon>
        <taxon>rosids</taxon>
        <taxon>fabids</taxon>
        <taxon>Fabales</taxon>
        <taxon>Fabaceae</taxon>
        <taxon>Papilionoideae</taxon>
        <taxon>50 kb inversion clade</taxon>
        <taxon>genistoids sensu lato</taxon>
        <taxon>core genistoids</taxon>
        <taxon>Genisteae</taxon>
        <taxon>Lupinus</taxon>
    </lineage>
</organism>
<sequence>MTFGEVASWAIRQMGIMLKHPSSTQPLNYGAMGLLAQQQFLATMANFQHLSNANMRNDGVAQTAGTGGRTALPDIFQPNFSTQTSSSMINNSKKEDTKAFDFISDHLSSVRDLRRVI</sequence>
<dbReference type="STRING" id="3871.A0A1J7IER9"/>
<reference evidence="1 2" key="1">
    <citation type="journal article" date="2017" name="Plant Biotechnol. J.">
        <title>A comprehensive draft genome sequence for lupin (Lupinus angustifolius), an emerging health food: insights into plant-microbe interactions and legume evolution.</title>
        <authorList>
            <person name="Hane J.K."/>
            <person name="Ming Y."/>
            <person name="Kamphuis L.G."/>
            <person name="Nelson M.N."/>
            <person name="Garg G."/>
            <person name="Atkins C.A."/>
            <person name="Bayer P.E."/>
            <person name="Bravo A."/>
            <person name="Bringans S."/>
            <person name="Cannon S."/>
            <person name="Edwards D."/>
            <person name="Foley R."/>
            <person name="Gao L.L."/>
            <person name="Harrison M.J."/>
            <person name="Huang W."/>
            <person name="Hurgobin B."/>
            <person name="Li S."/>
            <person name="Liu C.W."/>
            <person name="McGrath A."/>
            <person name="Morahan G."/>
            <person name="Murray J."/>
            <person name="Weller J."/>
            <person name="Jian J."/>
            <person name="Singh K.B."/>
        </authorList>
    </citation>
    <scope>NUCLEOTIDE SEQUENCE [LARGE SCALE GENOMIC DNA]</scope>
    <source>
        <strain evidence="2">cv. Tanjil</strain>
        <tissue evidence="1">Whole plant</tissue>
    </source>
</reference>
<gene>
    <name evidence="1" type="ORF">TanjilG_21126</name>
</gene>
<dbReference type="AlphaFoldDB" id="A0A1J7IER9"/>
<proteinExistence type="predicted"/>
<evidence type="ECO:0000313" key="2">
    <source>
        <dbReference type="Proteomes" id="UP000188354"/>
    </source>
</evidence>
<dbReference type="EMBL" id="CM007362">
    <property type="protein sequence ID" value="OIW17149.1"/>
    <property type="molecule type" value="Genomic_DNA"/>
</dbReference>
<keyword evidence="2" id="KW-1185">Reference proteome</keyword>
<evidence type="ECO:0000313" key="1">
    <source>
        <dbReference type="EMBL" id="OIW17149.1"/>
    </source>
</evidence>
<accession>A0A1J7IER9</accession>
<dbReference type="Gramene" id="OIW17149">
    <property type="protein sequence ID" value="OIW17149"/>
    <property type="gene ID" value="TanjilG_21126"/>
</dbReference>
<name>A0A1J7IER9_LUPAN</name>